<sequence length="381" mass="42297">MADSKVGVFFKTAAMWLLCVIFVIIGLAGMFTSFLAGCVLLLAACIFVPQFNRKIKDKLNVTVTPGARAVIAVVCLGLFFYTGSKSLDADRAQHQVQKALADQQKAEQAQKKNREDVAANKDAILVEMQSLTAKQDYSGAIALGSKYSNVGSLEIDQALSQVHAKKVDADKQQLKATLLISLGNIKQDDYKGLASTYSQLASIDQAYQPNADKFSKLSDQQVQEQKAREHAISEKARRQSMGLTWNYADSEDNMSGKLVRQAYVMSINTVDFNFPYRGVQRATLTIRKHPRWGTSVYVAIKKGQFVCGYDDCDVGVKFSKGNSRRMSASEPDDHSSNLLFISNASSFITQARKSDKVYIEASFYQEGSRVFEFDISDLEWK</sequence>
<feature type="transmembrane region" description="Helical" evidence="1">
    <location>
        <begin position="14"/>
        <end position="47"/>
    </location>
</feature>
<feature type="transmembrane region" description="Helical" evidence="1">
    <location>
        <begin position="59"/>
        <end position="81"/>
    </location>
</feature>
<dbReference type="EMBL" id="DYTS01000439">
    <property type="protein sequence ID" value="HJH22098.1"/>
    <property type="molecule type" value="Genomic_DNA"/>
</dbReference>
<dbReference type="RefSeq" id="WP_050499432.1">
    <property type="nucleotide sequence ID" value="NZ_DYTS01000439.1"/>
</dbReference>
<comment type="caution">
    <text evidence="2">The sequence shown here is derived from an EMBL/GenBank/DDBJ whole genome shotgun (WGS) entry which is preliminary data.</text>
</comment>
<evidence type="ECO:0000313" key="3">
    <source>
        <dbReference type="Proteomes" id="UP000752172"/>
    </source>
</evidence>
<proteinExistence type="predicted"/>
<reference evidence="2" key="1">
    <citation type="journal article" date="2021" name="PeerJ">
        <title>Extensive microbial diversity within the chicken gut microbiome revealed by metagenomics and culture.</title>
        <authorList>
            <person name="Gilroy R."/>
            <person name="Ravi A."/>
            <person name="Getino M."/>
            <person name="Pursley I."/>
            <person name="Horton D.L."/>
            <person name="Alikhan N.F."/>
            <person name="Baker D."/>
            <person name="Gharbi K."/>
            <person name="Hall N."/>
            <person name="Watson M."/>
            <person name="Adriaenssens E.M."/>
            <person name="Foster-Nyarko E."/>
            <person name="Jarju S."/>
            <person name="Secka A."/>
            <person name="Antonio M."/>
            <person name="Oren A."/>
            <person name="Chaudhuri R.R."/>
            <person name="La Ragione R."/>
            <person name="Hildebrand F."/>
            <person name="Pallen M.J."/>
        </authorList>
    </citation>
    <scope>NUCLEOTIDE SEQUENCE</scope>
    <source>
        <strain evidence="2">ChiSjej2B20-17149</strain>
    </source>
</reference>
<dbReference type="AlphaFoldDB" id="A0A921NMM2"/>
<reference evidence="2" key="2">
    <citation type="submission" date="2021-09" db="EMBL/GenBank/DDBJ databases">
        <authorList>
            <person name="Gilroy R."/>
        </authorList>
    </citation>
    <scope>NUCLEOTIDE SEQUENCE</scope>
    <source>
        <strain evidence="2">ChiSjej2B20-17149</strain>
    </source>
</reference>
<keyword evidence="1" id="KW-0472">Membrane</keyword>
<organism evidence="2 3">
    <name type="scientific">Pseudomonas lactis</name>
    <dbReference type="NCBI Taxonomy" id="1615674"/>
    <lineage>
        <taxon>Bacteria</taxon>
        <taxon>Pseudomonadati</taxon>
        <taxon>Pseudomonadota</taxon>
        <taxon>Gammaproteobacteria</taxon>
        <taxon>Pseudomonadales</taxon>
        <taxon>Pseudomonadaceae</taxon>
        <taxon>Pseudomonas</taxon>
    </lineage>
</organism>
<keyword evidence="1" id="KW-1133">Transmembrane helix</keyword>
<accession>A0A921NMM2</accession>
<evidence type="ECO:0000313" key="2">
    <source>
        <dbReference type="EMBL" id="HJH22098.1"/>
    </source>
</evidence>
<gene>
    <name evidence="2" type="ORF">K8W20_25775</name>
</gene>
<dbReference type="Proteomes" id="UP000752172">
    <property type="component" value="Unassembled WGS sequence"/>
</dbReference>
<evidence type="ECO:0000256" key="1">
    <source>
        <dbReference type="SAM" id="Phobius"/>
    </source>
</evidence>
<name>A0A921NMM2_9PSED</name>
<keyword evidence="1" id="KW-0812">Transmembrane</keyword>
<protein>
    <submittedName>
        <fullName evidence="2">Uncharacterized protein</fullName>
    </submittedName>
</protein>